<dbReference type="AlphaFoldDB" id="D4DZQ2"/>
<dbReference type="HOGENOM" id="CLU_3257734_0_0_6"/>
<keyword evidence="2" id="KW-1185">Reference proteome</keyword>
<protein>
    <submittedName>
        <fullName evidence="1">Uncharacterized protein</fullName>
    </submittedName>
</protein>
<evidence type="ECO:0000313" key="1">
    <source>
        <dbReference type="EMBL" id="EFE96808.1"/>
    </source>
</evidence>
<dbReference type="Proteomes" id="UP000005723">
    <property type="component" value="Unassembled WGS sequence"/>
</dbReference>
<reference evidence="1 2" key="1">
    <citation type="submission" date="2010-01" db="EMBL/GenBank/DDBJ databases">
        <authorList>
            <person name="Muzny D."/>
            <person name="Qin X."/>
            <person name="Deng J."/>
            <person name="Jiang H."/>
            <person name="Liu Y."/>
            <person name="Qu J."/>
            <person name="Song X.-Z."/>
            <person name="Zhang L."/>
            <person name="Thornton R."/>
            <person name="Coyle M."/>
            <person name="Francisco L."/>
            <person name="Jackson L."/>
            <person name="Javaid M."/>
            <person name="Korchina V."/>
            <person name="Kovar C."/>
            <person name="Mata R."/>
            <person name="Mathew T."/>
            <person name="Ngo R."/>
            <person name="Nguyen L."/>
            <person name="Nguyen N."/>
            <person name="Okwuonu G."/>
            <person name="Ongeri F."/>
            <person name="Pham C."/>
            <person name="Simmons D."/>
            <person name="Wilczek-Boney K."/>
            <person name="Hale W."/>
            <person name="Jakkamsetti A."/>
            <person name="Pham P."/>
            <person name="Ruth R."/>
            <person name="San Lucas F."/>
            <person name="Warren J."/>
            <person name="Zhang J."/>
            <person name="Zhao Z."/>
            <person name="Zhou C."/>
            <person name="Zhu D."/>
            <person name="Lee S."/>
            <person name="Bess C."/>
            <person name="Blankenburg K."/>
            <person name="Forbes L."/>
            <person name="Fu Q."/>
            <person name="Gubbala S."/>
            <person name="Hirani K."/>
            <person name="Jayaseelan J.C."/>
            <person name="Lara F."/>
            <person name="Munidasa M."/>
            <person name="Palculict T."/>
            <person name="Patil S."/>
            <person name="Pu L.-L."/>
            <person name="Saada N."/>
            <person name="Tang L."/>
            <person name="Weissenberger G."/>
            <person name="Zhu Y."/>
            <person name="Hemphill L."/>
            <person name="Shang Y."/>
            <person name="Youmans B."/>
            <person name="Ayvaz T."/>
            <person name="Ross M."/>
            <person name="Santibanez J."/>
            <person name="Aqrawi P."/>
            <person name="Gross S."/>
            <person name="Joshi V."/>
            <person name="Fowler G."/>
            <person name="Nazareth L."/>
            <person name="Reid J."/>
            <person name="Worley K."/>
            <person name="Petrosino J."/>
            <person name="Highlander S."/>
            <person name="Gibbs R."/>
        </authorList>
    </citation>
    <scope>NUCLEOTIDE SEQUENCE [LARGE SCALE GENOMIC DNA]</scope>
    <source>
        <strain evidence="1 2">DSM 4582</strain>
    </source>
</reference>
<organism evidence="1 2">
    <name type="scientific">Serratia odorifera DSM 4582</name>
    <dbReference type="NCBI Taxonomy" id="667129"/>
    <lineage>
        <taxon>Bacteria</taxon>
        <taxon>Pseudomonadati</taxon>
        <taxon>Pseudomonadota</taxon>
        <taxon>Gammaproteobacteria</taxon>
        <taxon>Enterobacterales</taxon>
        <taxon>Yersiniaceae</taxon>
        <taxon>Serratia</taxon>
    </lineage>
</organism>
<name>D4DZQ2_SEROD</name>
<sequence>MLITRYFHARRQRQATAWFHAMVTQREGMAERKLRHSATALF</sequence>
<gene>
    <name evidence="1" type="ORF">HMPREF0758_1402</name>
</gene>
<proteinExistence type="predicted"/>
<dbReference type="EMBL" id="ADBY01000025">
    <property type="protein sequence ID" value="EFE96808.1"/>
    <property type="molecule type" value="Genomic_DNA"/>
</dbReference>
<evidence type="ECO:0000313" key="2">
    <source>
        <dbReference type="Proteomes" id="UP000005723"/>
    </source>
</evidence>
<accession>D4DZQ2</accession>
<comment type="caution">
    <text evidence="1">The sequence shown here is derived from an EMBL/GenBank/DDBJ whole genome shotgun (WGS) entry which is preliminary data.</text>
</comment>